<evidence type="ECO:0000313" key="5">
    <source>
        <dbReference type="EMBL" id="ACB94779.1"/>
    </source>
</evidence>
<dbReference type="Pfam" id="PF00425">
    <property type="entry name" value="Chorismate_bind"/>
    <property type="match status" value="1"/>
</dbReference>
<dbReference type="Pfam" id="PF04715">
    <property type="entry name" value="Anth_synt_I_N"/>
    <property type="match status" value="1"/>
</dbReference>
<dbReference type="GO" id="GO:0009396">
    <property type="term" value="P:folic acid-containing compound biosynthetic process"/>
    <property type="evidence" value="ECO:0007669"/>
    <property type="project" value="InterPro"/>
</dbReference>
<dbReference type="GO" id="GO:0046820">
    <property type="term" value="F:4-amino-4-deoxychorismate synthase activity"/>
    <property type="evidence" value="ECO:0007669"/>
    <property type="project" value="UniProtKB-EC"/>
</dbReference>
<reference evidence="5 6" key="2">
    <citation type="journal article" date="2010" name="J. Bacteriol.">
        <title>Complete genome sequence of Beijerinckia indica subsp. indica.</title>
        <authorList>
            <person name="Tamas I."/>
            <person name="Dedysh S.N."/>
            <person name="Liesack W."/>
            <person name="Stott M.B."/>
            <person name="Alam M."/>
            <person name="Murrell J.C."/>
            <person name="Dunfield P.F."/>
        </authorList>
    </citation>
    <scope>NUCLEOTIDE SEQUENCE [LARGE SCALE GENOMIC DNA]</scope>
    <source>
        <strain evidence="6">ATCC 9039 / DSM 1715 / NCIMB 8712</strain>
    </source>
</reference>
<dbReference type="EC" id="2.6.1.85" evidence="1"/>
<gene>
    <name evidence="5" type="ordered locus">Bind_1137</name>
</gene>
<dbReference type="STRING" id="395963.Bind_1137"/>
<name>B2IJ16_BEII9</name>
<feature type="domain" description="Chorismate-utilising enzyme C-terminal" evidence="3">
    <location>
        <begin position="206"/>
        <end position="465"/>
    </location>
</feature>
<dbReference type="PANTHER" id="PTHR11236">
    <property type="entry name" value="AMINOBENZOATE/ANTHRANILATE SYNTHASE"/>
    <property type="match status" value="1"/>
</dbReference>
<dbReference type="InterPro" id="IPR006805">
    <property type="entry name" value="Anth_synth_I_N"/>
</dbReference>
<dbReference type="PRINTS" id="PR00095">
    <property type="entry name" value="ANTSNTHASEI"/>
</dbReference>
<evidence type="ECO:0000259" key="4">
    <source>
        <dbReference type="Pfam" id="PF04715"/>
    </source>
</evidence>
<organism evidence="5 6">
    <name type="scientific">Beijerinckia indica subsp. indica (strain ATCC 9039 / DSM 1715 / NCIMB 8712)</name>
    <dbReference type="NCBI Taxonomy" id="395963"/>
    <lineage>
        <taxon>Bacteria</taxon>
        <taxon>Pseudomonadati</taxon>
        <taxon>Pseudomonadota</taxon>
        <taxon>Alphaproteobacteria</taxon>
        <taxon>Hyphomicrobiales</taxon>
        <taxon>Beijerinckiaceae</taxon>
        <taxon>Beijerinckia</taxon>
    </lineage>
</organism>
<dbReference type="NCBIfam" id="TIGR00553">
    <property type="entry name" value="pabB"/>
    <property type="match status" value="1"/>
</dbReference>
<feature type="domain" description="Anthranilate synthase component I N-terminal" evidence="4">
    <location>
        <begin position="15"/>
        <end position="145"/>
    </location>
</feature>
<dbReference type="KEGG" id="bid:Bind_1137"/>
<dbReference type="EMBL" id="CP001016">
    <property type="protein sequence ID" value="ACB94779.1"/>
    <property type="molecule type" value="Genomic_DNA"/>
</dbReference>
<dbReference type="InterPro" id="IPR019999">
    <property type="entry name" value="Anth_synth_I-like"/>
</dbReference>
<dbReference type="eggNOG" id="COG0147">
    <property type="taxonomic scope" value="Bacteria"/>
</dbReference>
<evidence type="ECO:0000259" key="3">
    <source>
        <dbReference type="Pfam" id="PF00425"/>
    </source>
</evidence>
<dbReference type="InterPro" id="IPR005801">
    <property type="entry name" value="ADC_synthase"/>
</dbReference>
<dbReference type="SUPFAM" id="SSF56322">
    <property type="entry name" value="ADC synthase"/>
    <property type="match status" value="1"/>
</dbReference>
<dbReference type="Proteomes" id="UP000001695">
    <property type="component" value="Chromosome"/>
</dbReference>
<protein>
    <recommendedName>
        <fullName evidence="1">aminodeoxychorismate synthase</fullName>
        <ecNumber evidence="1">2.6.1.85</ecNumber>
    </recommendedName>
</protein>
<dbReference type="RefSeq" id="WP_012384136.1">
    <property type="nucleotide sequence ID" value="NC_010581.1"/>
</dbReference>
<accession>B2IJ16</accession>
<dbReference type="AlphaFoldDB" id="B2IJ16"/>
<evidence type="ECO:0000313" key="6">
    <source>
        <dbReference type="Proteomes" id="UP000001695"/>
    </source>
</evidence>
<dbReference type="PANTHER" id="PTHR11236:SF50">
    <property type="entry name" value="AMINODEOXYCHORISMATE SYNTHASE COMPONENT 1"/>
    <property type="match status" value="1"/>
</dbReference>
<evidence type="ECO:0000256" key="1">
    <source>
        <dbReference type="ARBA" id="ARBA00013139"/>
    </source>
</evidence>
<evidence type="ECO:0000256" key="2">
    <source>
        <dbReference type="ARBA" id="ARBA00022679"/>
    </source>
</evidence>
<dbReference type="Gene3D" id="3.60.120.10">
    <property type="entry name" value="Anthranilate synthase"/>
    <property type="match status" value="1"/>
</dbReference>
<keyword evidence="6" id="KW-1185">Reference proteome</keyword>
<sequence>MSSLDPLILHVAPLDSIAPLEAAERLVGLPGLAFLDSALPMPRLGRYSYLAADPFGWLTVENGIAFWNGQPCPEPPLAALRARLAAHALPKDERLLPLQTGVIGYFAYDFAPCLDPAAKVVRSQGVQASLGFYDVVLAFDHETGKGWLMASGLPETEPEARHRRAEQRLAQFKSLLERPLENPMQGASHRDSPVPTSLAWRQHWRKADYLSAVRRVKEHILAGDLYQANIAQCFEADVPRGFDSWRFYKDLRSRNPAPYAAFLAQEGRHTGDAIASSSPEAFLSLIDGMVETRPIKGTQKRLEEPELDAACRDNLARSEKDRAENIMIVDLLRNDLSKVCTAASIEVPDLCVVETYAGVHHLVSSVTGRLRPGCDALDLFAACFPGGSITGAPKLKAMEIIAAIENRARGPYCGAIGFIAFNGDMALNIAIRTIVFAGDKACLNAGGGITLLSDPEAEYAESLAKLERIFEREGSA</sequence>
<reference evidence="6" key="1">
    <citation type="submission" date="2008-03" db="EMBL/GenBank/DDBJ databases">
        <title>Complete sequence of chromosome of Beijerinckia indica subsp. indica ATCC 9039.</title>
        <authorList>
            <consortium name="US DOE Joint Genome Institute"/>
            <person name="Copeland A."/>
            <person name="Lucas S."/>
            <person name="Lapidus A."/>
            <person name="Glavina del Rio T."/>
            <person name="Dalin E."/>
            <person name="Tice H."/>
            <person name="Bruce D."/>
            <person name="Goodwin L."/>
            <person name="Pitluck S."/>
            <person name="LaButti K."/>
            <person name="Schmutz J."/>
            <person name="Larimer F."/>
            <person name="Land M."/>
            <person name="Hauser L."/>
            <person name="Kyrpides N."/>
            <person name="Mikhailova N."/>
            <person name="Dunfield P.F."/>
            <person name="Dedysh S.N."/>
            <person name="Liesack W."/>
            <person name="Saw J.H."/>
            <person name="Alam M."/>
            <person name="Chen Y."/>
            <person name="Murrell J.C."/>
            <person name="Richardson P."/>
        </authorList>
    </citation>
    <scope>NUCLEOTIDE SEQUENCE [LARGE SCALE GENOMIC DNA]</scope>
    <source>
        <strain evidence="6">ATCC 9039 / DSM 1715 / NCIMB 8712</strain>
    </source>
</reference>
<dbReference type="InterPro" id="IPR015890">
    <property type="entry name" value="Chorismate_C"/>
</dbReference>
<dbReference type="HOGENOM" id="CLU_006493_7_0_5"/>
<dbReference type="InterPro" id="IPR005802">
    <property type="entry name" value="ADC_synth_comp_1"/>
</dbReference>
<keyword evidence="2" id="KW-0808">Transferase</keyword>
<dbReference type="GO" id="GO:0000162">
    <property type="term" value="P:L-tryptophan biosynthetic process"/>
    <property type="evidence" value="ECO:0007669"/>
    <property type="project" value="TreeGrafter"/>
</dbReference>
<proteinExistence type="predicted"/>